<accession>A0A1H8W2L0</accession>
<dbReference type="AlphaFoldDB" id="A0A1H8W2L0"/>
<dbReference type="GO" id="GO:0016151">
    <property type="term" value="F:nickel cation binding"/>
    <property type="evidence" value="ECO:0007669"/>
    <property type="project" value="InterPro"/>
</dbReference>
<gene>
    <name evidence="1" type="ORF">SAMN04487948_12254</name>
</gene>
<name>A0A1H8W2L0_9EURY</name>
<dbReference type="Pfam" id="PF01730">
    <property type="entry name" value="UreF"/>
    <property type="match status" value="1"/>
</dbReference>
<organism evidence="1 2">
    <name type="scientific">Halogranum amylolyticum</name>
    <dbReference type="NCBI Taxonomy" id="660520"/>
    <lineage>
        <taxon>Archaea</taxon>
        <taxon>Methanobacteriati</taxon>
        <taxon>Methanobacteriota</taxon>
        <taxon>Stenosarchaea group</taxon>
        <taxon>Halobacteria</taxon>
        <taxon>Halobacteriales</taxon>
        <taxon>Haloferacaceae</taxon>
    </lineage>
</organism>
<keyword evidence="2" id="KW-1185">Reference proteome</keyword>
<dbReference type="Gene3D" id="1.10.4190.10">
    <property type="entry name" value="Urease accessory protein UreF"/>
    <property type="match status" value="1"/>
</dbReference>
<sequence>MLAARLDVPRQTACLAQGYGFVVGLLGAAQRLLRLGHTDTQRLLHALKPVVADLVDDYETRPLDEVRSFAPMVDVLSMHHERAERRLFVS</sequence>
<dbReference type="InterPro" id="IPR038277">
    <property type="entry name" value="UreF_sf"/>
</dbReference>
<proteinExistence type="predicted"/>
<evidence type="ECO:0000313" key="1">
    <source>
        <dbReference type="EMBL" id="SEP21882.1"/>
    </source>
</evidence>
<reference evidence="2" key="1">
    <citation type="submission" date="2016-10" db="EMBL/GenBank/DDBJ databases">
        <authorList>
            <person name="Varghese N."/>
            <person name="Submissions S."/>
        </authorList>
    </citation>
    <scope>NUCLEOTIDE SEQUENCE [LARGE SCALE GENOMIC DNA]</scope>
    <source>
        <strain evidence="2">CGMCC 1.10121</strain>
    </source>
</reference>
<dbReference type="InterPro" id="IPR002639">
    <property type="entry name" value="UreF"/>
</dbReference>
<protein>
    <submittedName>
        <fullName evidence="1">UreF protein</fullName>
    </submittedName>
</protein>
<dbReference type="Proteomes" id="UP000199126">
    <property type="component" value="Unassembled WGS sequence"/>
</dbReference>
<evidence type="ECO:0000313" key="2">
    <source>
        <dbReference type="Proteomes" id="UP000199126"/>
    </source>
</evidence>
<dbReference type="EMBL" id="FODV01000022">
    <property type="protein sequence ID" value="SEP21882.1"/>
    <property type="molecule type" value="Genomic_DNA"/>
</dbReference>